<feature type="domain" description="TonB C-terminal" evidence="1">
    <location>
        <begin position="210"/>
        <end position="302"/>
    </location>
</feature>
<name>A0A2X2IRE2_SPHMU</name>
<dbReference type="AlphaFoldDB" id="A0A2X2IRE2"/>
<dbReference type="InterPro" id="IPR051045">
    <property type="entry name" value="TonB-dependent_transducer"/>
</dbReference>
<dbReference type="GO" id="GO:0055085">
    <property type="term" value="P:transmembrane transport"/>
    <property type="evidence" value="ECO:0007669"/>
    <property type="project" value="InterPro"/>
</dbReference>
<dbReference type="GO" id="GO:0031992">
    <property type="term" value="F:energy transducer activity"/>
    <property type="evidence" value="ECO:0007669"/>
    <property type="project" value="TreeGrafter"/>
</dbReference>
<dbReference type="Gene3D" id="3.30.1150.10">
    <property type="match status" value="1"/>
</dbReference>
<protein>
    <submittedName>
        <fullName evidence="2">Gram-negative bacterial tonB protein</fullName>
    </submittedName>
</protein>
<dbReference type="RefSeq" id="WP_112373659.1">
    <property type="nucleotide sequence ID" value="NZ_CP069793.1"/>
</dbReference>
<sequence length="302" mass="33384">MMNSKLNIYRKEWLDVIFAGRNKMYGAYELRNLSDRATNMGLGIVVSFAVLLIAGSYTYNKYFKQTVPAVIYEVRDIGPDMLEEIQKKVEEKEEVPEEPVMMQEKAPQQVAQDVSKFDLVRMPDIKVTAASRVTEELVSQDELKNPNTMTSRITLKASPSGTYIARGEFGSSKRDGDITGYKDGSLSGGGTDDNANNTFTSVEIMPTPVGGLPAFMKWIAENYNFPQQALDQGVSGVIEVSFVVEKDGSLTDIAVKRDMKFGTGDAAINLLKKAKKWKPGVQNGLKVRVAYTLPIRLSAVSQ</sequence>
<dbReference type="GeneID" id="97179144"/>
<dbReference type="PROSITE" id="PS52015">
    <property type="entry name" value="TONB_CTD"/>
    <property type="match status" value="1"/>
</dbReference>
<dbReference type="Proteomes" id="UP000251241">
    <property type="component" value="Unassembled WGS sequence"/>
</dbReference>
<accession>A0A2X2IRE2</accession>
<proteinExistence type="predicted"/>
<dbReference type="EMBL" id="UAUU01000002">
    <property type="protein sequence ID" value="SPZ83864.1"/>
    <property type="molecule type" value="Genomic_DNA"/>
</dbReference>
<gene>
    <name evidence="2" type="ORF">NCTC11343_00383</name>
</gene>
<reference evidence="2 3" key="1">
    <citation type="submission" date="2018-06" db="EMBL/GenBank/DDBJ databases">
        <authorList>
            <consortium name="Pathogen Informatics"/>
            <person name="Doyle S."/>
        </authorList>
    </citation>
    <scope>NUCLEOTIDE SEQUENCE [LARGE SCALE GENOMIC DNA]</scope>
    <source>
        <strain evidence="2 3">NCTC11343</strain>
    </source>
</reference>
<evidence type="ECO:0000259" key="1">
    <source>
        <dbReference type="PROSITE" id="PS52015"/>
    </source>
</evidence>
<dbReference type="InterPro" id="IPR037682">
    <property type="entry name" value="TonB_C"/>
</dbReference>
<dbReference type="Pfam" id="PF03544">
    <property type="entry name" value="TonB_C"/>
    <property type="match status" value="1"/>
</dbReference>
<dbReference type="SUPFAM" id="SSF74653">
    <property type="entry name" value="TolA/TonB C-terminal domain"/>
    <property type="match status" value="1"/>
</dbReference>
<evidence type="ECO:0000313" key="3">
    <source>
        <dbReference type="Proteomes" id="UP000251241"/>
    </source>
</evidence>
<dbReference type="GO" id="GO:0098797">
    <property type="term" value="C:plasma membrane protein complex"/>
    <property type="evidence" value="ECO:0007669"/>
    <property type="project" value="TreeGrafter"/>
</dbReference>
<organism evidence="2 3">
    <name type="scientific">Sphingobacterium multivorum</name>
    <dbReference type="NCBI Taxonomy" id="28454"/>
    <lineage>
        <taxon>Bacteria</taxon>
        <taxon>Pseudomonadati</taxon>
        <taxon>Bacteroidota</taxon>
        <taxon>Sphingobacteriia</taxon>
        <taxon>Sphingobacteriales</taxon>
        <taxon>Sphingobacteriaceae</taxon>
        <taxon>Sphingobacterium</taxon>
    </lineage>
</organism>
<dbReference type="PANTHER" id="PTHR33446">
    <property type="entry name" value="PROTEIN TONB-RELATED"/>
    <property type="match status" value="1"/>
</dbReference>
<dbReference type="PANTHER" id="PTHR33446:SF2">
    <property type="entry name" value="PROTEIN TONB"/>
    <property type="match status" value="1"/>
</dbReference>
<evidence type="ECO:0000313" key="2">
    <source>
        <dbReference type="EMBL" id="SPZ83864.1"/>
    </source>
</evidence>